<gene>
    <name evidence="1" type="ORF">WKW82_00500</name>
</gene>
<dbReference type="EMBL" id="JBBKZT010000001">
    <property type="protein sequence ID" value="MEJ8845109.1"/>
    <property type="molecule type" value="Genomic_DNA"/>
</dbReference>
<name>A0ABU8WCJ1_9BURK</name>
<dbReference type="Proteomes" id="UP001385892">
    <property type="component" value="Unassembled WGS sequence"/>
</dbReference>
<comment type="caution">
    <text evidence="1">The sequence shown here is derived from an EMBL/GenBank/DDBJ whole genome shotgun (WGS) entry which is preliminary data.</text>
</comment>
<keyword evidence="2" id="KW-1185">Reference proteome</keyword>
<proteinExistence type="predicted"/>
<organism evidence="1 2">
    <name type="scientific">Variovorax rhizosphaerae</name>
    <dbReference type="NCBI Taxonomy" id="1836200"/>
    <lineage>
        <taxon>Bacteria</taxon>
        <taxon>Pseudomonadati</taxon>
        <taxon>Pseudomonadota</taxon>
        <taxon>Betaproteobacteria</taxon>
        <taxon>Burkholderiales</taxon>
        <taxon>Comamonadaceae</taxon>
        <taxon>Variovorax</taxon>
    </lineage>
</organism>
<sequence>MISIDSPLRRLPLGLDQRQFLILDGIRHAAEIAGLADTRLRESLWAIAQTHEAGQNPEFSGQVTSAYLDAWAIVDAIDRLRSLAKLMPRNSEGTTPGDLLEDLKPIRDLRNVSDHLAQRLDYVVAKNAPALGRLSWLAMNNDSQGSYCVLLPGTLLKTHKFRIPEFGGLKVRLPVGHISLGAGEHESSLCVALEKASAVVDSVERGVRHAMEKLGLSSSPFQADVMVSMEVDFGAHLLTQGTG</sequence>
<accession>A0ABU8WCJ1</accession>
<reference evidence="1 2" key="1">
    <citation type="submission" date="2024-03" db="EMBL/GenBank/DDBJ databases">
        <title>Novel species of the genus Variovorax.</title>
        <authorList>
            <person name="Liu Q."/>
            <person name="Xin Y.-H."/>
        </authorList>
    </citation>
    <scope>NUCLEOTIDE SEQUENCE [LARGE SCALE GENOMIC DNA]</scope>
    <source>
        <strain evidence="1 2">KACC 18900</strain>
    </source>
</reference>
<protein>
    <submittedName>
        <fullName evidence="1">Uncharacterized protein</fullName>
    </submittedName>
</protein>
<evidence type="ECO:0000313" key="2">
    <source>
        <dbReference type="Proteomes" id="UP001385892"/>
    </source>
</evidence>
<dbReference type="RefSeq" id="WP_340340295.1">
    <property type="nucleotide sequence ID" value="NZ_JBBKZT010000001.1"/>
</dbReference>
<evidence type="ECO:0000313" key="1">
    <source>
        <dbReference type="EMBL" id="MEJ8845109.1"/>
    </source>
</evidence>